<name>A0A9Q3EW70_9BASI</name>
<evidence type="ECO:0000313" key="2">
    <source>
        <dbReference type="Proteomes" id="UP000765509"/>
    </source>
</evidence>
<proteinExistence type="predicted"/>
<dbReference type="EMBL" id="AVOT02031436">
    <property type="protein sequence ID" value="MBW0524972.1"/>
    <property type="molecule type" value="Genomic_DNA"/>
</dbReference>
<comment type="caution">
    <text evidence="1">The sequence shown here is derived from an EMBL/GenBank/DDBJ whole genome shotgun (WGS) entry which is preliminary data.</text>
</comment>
<reference evidence="1" key="1">
    <citation type="submission" date="2021-03" db="EMBL/GenBank/DDBJ databases">
        <title>Draft genome sequence of rust myrtle Austropuccinia psidii MF-1, a brazilian biotype.</title>
        <authorList>
            <person name="Quecine M.C."/>
            <person name="Pachon D.M.R."/>
            <person name="Bonatelli M.L."/>
            <person name="Correr F.H."/>
            <person name="Franceschini L.M."/>
            <person name="Leite T.F."/>
            <person name="Margarido G.R.A."/>
            <person name="Almeida C.A."/>
            <person name="Ferrarezi J.A."/>
            <person name="Labate C.A."/>
        </authorList>
    </citation>
    <scope>NUCLEOTIDE SEQUENCE</scope>
    <source>
        <strain evidence="1">MF-1</strain>
    </source>
</reference>
<sequence>MYEPGSFLDCHIDFFLKLYASYKSLVRSSTTQMELSKDIAAAFFLQSLDLDQDLSSLVQNLYGVQPFYITTITNIFALEQSRCYNVSTEALFTNNRTKATKGS</sequence>
<dbReference type="Proteomes" id="UP000765509">
    <property type="component" value="Unassembled WGS sequence"/>
</dbReference>
<gene>
    <name evidence="1" type="ORF">O181_064687</name>
</gene>
<organism evidence="1 2">
    <name type="scientific">Austropuccinia psidii MF-1</name>
    <dbReference type="NCBI Taxonomy" id="1389203"/>
    <lineage>
        <taxon>Eukaryota</taxon>
        <taxon>Fungi</taxon>
        <taxon>Dikarya</taxon>
        <taxon>Basidiomycota</taxon>
        <taxon>Pucciniomycotina</taxon>
        <taxon>Pucciniomycetes</taxon>
        <taxon>Pucciniales</taxon>
        <taxon>Sphaerophragmiaceae</taxon>
        <taxon>Austropuccinia</taxon>
    </lineage>
</organism>
<accession>A0A9Q3EW70</accession>
<evidence type="ECO:0000313" key="1">
    <source>
        <dbReference type="EMBL" id="MBW0524972.1"/>
    </source>
</evidence>
<protein>
    <submittedName>
        <fullName evidence="1">Uncharacterized protein</fullName>
    </submittedName>
</protein>
<dbReference type="AlphaFoldDB" id="A0A9Q3EW70"/>
<keyword evidence="2" id="KW-1185">Reference proteome</keyword>